<accession>A0A0E9QZN7</accession>
<reference evidence="1" key="1">
    <citation type="submission" date="2014-11" db="EMBL/GenBank/DDBJ databases">
        <authorList>
            <person name="Amaro Gonzalez C."/>
        </authorList>
    </citation>
    <scope>NUCLEOTIDE SEQUENCE</scope>
</reference>
<organism evidence="1">
    <name type="scientific">Anguilla anguilla</name>
    <name type="common">European freshwater eel</name>
    <name type="synonym">Muraena anguilla</name>
    <dbReference type="NCBI Taxonomy" id="7936"/>
    <lineage>
        <taxon>Eukaryota</taxon>
        <taxon>Metazoa</taxon>
        <taxon>Chordata</taxon>
        <taxon>Craniata</taxon>
        <taxon>Vertebrata</taxon>
        <taxon>Euteleostomi</taxon>
        <taxon>Actinopterygii</taxon>
        <taxon>Neopterygii</taxon>
        <taxon>Teleostei</taxon>
        <taxon>Anguilliformes</taxon>
        <taxon>Anguillidae</taxon>
        <taxon>Anguilla</taxon>
    </lineage>
</organism>
<evidence type="ECO:0000313" key="1">
    <source>
        <dbReference type="EMBL" id="JAH22299.1"/>
    </source>
</evidence>
<protein>
    <submittedName>
        <fullName evidence="1">Uncharacterized protein</fullName>
    </submittedName>
</protein>
<sequence length="51" mass="6153">MTSSRSLATDLELNLTDESFQEVIQFSWFTQKIRSFERIIRERHNTASYIR</sequence>
<reference evidence="1" key="2">
    <citation type="journal article" date="2015" name="Fish Shellfish Immunol.">
        <title>Early steps in the European eel (Anguilla anguilla)-Vibrio vulnificus interaction in the gills: Role of the RtxA13 toxin.</title>
        <authorList>
            <person name="Callol A."/>
            <person name="Pajuelo D."/>
            <person name="Ebbesson L."/>
            <person name="Teles M."/>
            <person name="MacKenzie S."/>
            <person name="Amaro C."/>
        </authorList>
    </citation>
    <scope>NUCLEOTIDE SEQUENCE</scope>
</reference>
<dbReference type="AlphaFoldDB" id="A0A0E9QZN7"/>
<name>A0A0E9QZN7_ANGAN</name>
<proteinExistence type="predicted"/>
<dbReference type="EMBL" id="GBXM01086278">
    <property type="protein sequence ID" value="JAH22299.1"/>
    <property type="molecule type" value="Transcribed_RNA"/>
</dbReference>